<evidence type="ECO:0000256" key="2">
    <source>
        <dbReference type="ARBA" id="ARBA00022448"/>
    </source>
</evidence>
<dbReference type="Pfam" id="PF12849">
    <property type="entry name" value="PBP_like_2"/>
    <property type="match status" value="1"/>
</dbReference>
<dbReference type="SUPFAM" id="SSF53850">
    <property type="entry name" value="Periplasmic binding protein-like II"/>
    <property type="match status" value="1"/>
</dbReference>
<reference evidence="7 8" key="1">
    <citation type="submission" date="2018-03" db="EMBL/GenBank/DDBJ databases">
        <title>Bacteriophage NCPPB3778 and a type I-E CRISPR drive the evolution of the US Biological Select Agent, Rathayibacter toxicus.</title>
        <authorList>
            <person name="Davis E.W.II."/>
            <person name="Tabima J.F."/>
            <person name="Weisberg A.J."/>
            <person name="Dantas Lopes L."/>
            <person name="Wiseman M.S."/>
            <person name="Wiseman M.S."/>
            <person name="Pupko T."/>
            <person name="Belcher M.S."/>
            <person name="Sechler A.J."/>
            <person name="Tancos M.A."/>
            <person name="Schroeder B.K."/>
            <person name="Murray T.D."/>
            <person name="Luster D.G."/>
            <person name="Schneider W.L."/>
            <person name="Rogers E."/>
            <person name="Andreote F.D."/>
            <person name="Grunwald N.J."/>
            <person name="Putnam M.L."/>
            <person name="Chang J.H."/>
        </authorList>
    </citation>
    <scope>NUCLEOTIDE SEQUENCE [LARGE SCALE GENOMIC DNA]</scope>
    <source>
        <strain evidence="7 8">DSM 15933</strain>
    </source>
</reference>
<comment type="caution">
    <text evidence="7">The sequence shown here is derived from an EMBL/GenBank/DDBJ whole genome shotgun (WGS) entry which is preliminary data.</text>
</comment>
<gene>
    <name evidence="7" type="ORF">C1I63_10050</name>
</gene>
<dbReference type="PROSITE" id="PS51257">
    <property type="entry name" value="PROKAR_LIPOPROTEIN"/>
    <property type="match status" value="1"/>
</dbReference>
<evidence type="ECO:0000256" key="4">
    <source>
        <dbReference type="PIRNR" id="PIRNR002756"/>
    </source>
</evidence>
<evidence type="ECO:0000313" key="8">
    <source>
        <dbReference type="Proteomes" id="UP000241085"/>
    </source>
</evidence>
<dbReference type="InterPro" id="IPR050962">
    <property type="entry name" value="Phosphate-bind_PstS"/>
</dbReference>
<evidence type="ECO:0000256" key="1">
    <source>
        <dbReference type="ARBA" id="ARBA00008725"/>
    </source>
</evidence>
<protein>
    <recommendedName>
        <fullName evidence="4">Phosphate-binding protein</fullName>
    </recommendedName>
</protein>
<dbReference type="InterPro" id="IPR024370">
    <property type="entry name" value="PBP_domain"/>
</dbReference>
<keyword evidence="3 4" id="KW-0592">Phosphate transport</keyword>
<keyword evidence="2 4" id="KW-0813">Transport</keyword>
<dbReference type="GO" id="GO:0042301">
    <property type="term" value="F:phosphate ion binding"/>
    <property type="evidence" value="ECO:0007669"/>
    <property type="project" value="InterPro"/>
</dbReference>
<feature type="domain" description="PBP" evidence="6">
    <location>
        <begin position="45"/>
        <end position="336"/>
    </location>
</feature>
<organism evidence="7 8">
    <name type="scientific">Rathayibacter caricis DSM 15933</name>
    <dbReference type="NCBI Taxonomy" id="1328867"/>
    <lineage>
        <taxon>Bacteria</taxon>
        <taxon>Bacillati</taxon>
        <taxon>Actinomycetota</taxon>
        <taxon>Actinomycetes</taxon>
        <taxon>Micrococcales</taxon>
        <taxon>Microbacteriaceae</taxon>
        <taxon>Rathayibacter</taxon>
    </lineage>
</organism>
<dbReference type="AlphaFoldDB" id="A0A2T4UUE0"/>
<comment type="similarity">
    <text evidence="1 4">Belongs to the PstS family.</text>
</comment>
<dbReference type="Gene3D" id="3.40.190.10">
    <property type="entry name" value="Periplasmic binding protein-like II"/>
    <property type="match status" value="2"/>
</dbReference>
<keyword evidence="8" id="KW-1185">Reference proteome</keyword>
<sequence>MRISRLGQAAVVAAVAAITLTSCAANEGTTAPAGDSSSGAASSLEGTLNGIGASSQGSAQEAWVAAFQTENPGVTINYSPDGSGAGREAFIAGGADFAGSDRALKLEELDGSFGKCAEGTSAIDVPAYISPIALVFKIDGVDELNLDAATAAGIFKGTITKWNAPEIAALNPDATLPDANITAVHRSDDSGTTENFAAYLNATAPDVWDAEPDGVWPYEGGEAAQGTSGVIDTVTNGTNTIGYADASRAGELGTAKIKVGEEFVEYSPEAAAAIVDASPEATDRPDNDIVYEIDYSTEESGVYPVVLVSYLIACQEYQDPATAELVKAYLGYVTSEAGQEEAATSAGAAPLSSELSAQVATAIESIK</sequence>
<name>A0A2T4UUE0_9MICO</name>
<evidence type="ECO:0000256" key="5">
    <source>
        <dbReference type="SAM" id="SignalP"/>
    </source>
</evidence>
<dbReference type="EMBL" id="PZPL01000001">
    <property type="protein sequence ID" value="PTL73158.1"/>
    <property type="molecule type" value="Genomic_DNA"/>
</dbReference>
<dbReference type="GO" id="GO:0035435">
    <property type="term" value="P:phosphate ion transmembrane transport"/>
    <property type="evidence" value="ECO:0007669"/>
    <property type="project" value="InterPro"/>
</dbReference>
<dbReference type="Proteomes" id="UP000241085">
    <property type="component" value="Unassembled WGS sequence"/>
</dbReference>
<dbReference type="CDD" id="cd13565">
    <property type="entry name" value="PBP2_PstS"/>
    <property type="match status" value="1"/>
</dbReference>
<evidence type="ECO:0000259" key="6">
    <source>
        <dbReference type="Pfam" id="PF12849"/>
    </source>
</evidence>
<dbReference type="GO" id="GO:0043190">
    <property type="term" value="C:ATP-binding cassette (ABC) transporter complex"/>
    <property type="evidence" value="ECO:0007669"/>
    <property type="project" value="InterPro"/>
</dbReference>
<dbReference type="PANTHER" id="PTHR42996">
    <property type="entry name" value="PHOSPHATE-BINDING PROTEIN PSTS"/>
    <property type="match status" value="1"/>
</dbReference>
<keyword evidence="5" id="KW-0732">Signal</keyword>
<dbReference type="InterPro" id="IPR005673">
    <property type="entry name" value="ABC_phos-bd_PstS"/>
</dbReference>
<feature type="signal peptide" evidence="5">
    <location>
        <begin position="1"/>
        <end position="24"/>
    </location>
</feature>
<dbReference type="PIRSF" id="PIRSF002756">
    <property type="entry name" value="PstS"/>
    <property type="match status" value="1"/>
</dbReference>
<evidence type="ECO:0000256" key="3">
    <source>
        <dbReference type="ARBA" id="ARBA00022592"/>
    </source>
</evidence>
<dbReference type="PANTHER" id="PTHR42996:SF1">
    <property type="entry name" value="PHOSPHATE-BINDING PROTEIN PSTS"/>
    <property type="match status" value="1"/>
</dbReference>
<evidence type="ECO:0000313" key="7">
    <source>
        <dbReference type="EMBL" id="PTL73158.1"/>
    </source>
</evidence>
<proteinExistence type="inferred from homology"/>
<accession>A0A2T4UUE0</accession>
<dbReference type="RefSeq" id="WP_055787629.1">
    <property type="nucleotide sequence ID" value="NZ_PZPL01000001.1"/>
</dbReference>
<feature type="chain" id="PRO_5015580061" description="Phosphate-binding protein" evidence="5">
    <location>
        <begin position="25"/>
        <end position="367"/>
    </location>
</feature>